<dbReference type="Pfam" id="PF18927">
    <property type="entry name" value="CrtO"/>
    <property type="match status" value="1"/>
</dbReference>
<evidence type="ECO:0000313" key="14">
    <source>
        <dbReference type="EMBL" id="MRX72272.1"/>
    </source>
</evidence>
<evidence type="ECO:0000256" key="5">
    <source>
        <dbReference type="ARBA" id="ARBA00022729"/>
    </source>
</evidence>
<keyword evidence="15" id="KW-1185">Reference proteome</keyword>
<evidence type="ECO:0000256" key="12">
    <source>
        <dbReference type="ARBA" id="ARBA00025324"/>
    </source>
</evidence>
<gene>
    <name evidence="14" type="ORF">GJU40_08920</name>
</gene>
<dbReference type="Proteomes" id="UP000448867">
    <property type="component" value="Unassembled WGS sequence"/>
</dbReference>
<dbReference type="GO" id="GO:0005886">
    <property type="term" value="C:plasma membrane"/>
    <property type="evidence" value="ECO:0007669"/>
    <property type="project" value="UniProtKB-SubCell"/>
</dbReference>
<dbReference type="EMBL" id="WKKI01000013">
    <property type="protein sequence ID" value="MRX72272.1"/>
    <property type="molecule type" value="Genomic_DNA"/>
</dbReference>
<comment type="similarity">
    <text evidence="10">Belongs to the acyltransferase CrtO family.</text>
</comment>
<keyword evidence="8" id="KW-0012">Acyltransferase</keyword>
<name>A0A7X2IYR9_9BACI</name>
<feature type="transmembrane region" description="Helical" evidence="13">
    <location>
        <begin position="112"/>
        <end position="132"/>
    </location>
</feature>
<protein>
    <recommendedName>
        <fullName evidence="11">Glycosyl-4,4'-diaponeurosporenoate acyltransferase</fullName>
    </recommendedName>
</protein>
<evidence type="ECO:0000256" key="1">
    <source>
        <dbReference type="ARBA" id="ARBA00004162"/>
    </source>
</evidence>
<accession>A0A7X2IYR9</accession>
<evidence type="ECO:0000313" key="15">
    <source>
        <dbReference type="Proteomes" id="UP000448867"/>
    </source>
</evidence>
<evidence type="ECO:0000256" key="8">
    <source>
        <dbReference type="ARBA" id="ARBA00023315"/>
    </source>
</evidence>
<evidence type="ECO:0000256" key="11">
    <source>
        <dbReference type="ARBA" id="ARBA00023667"/>
    </source>
</evidence>
<dbReference type="UniPathway" id="UPA00029">
    <property type="reaction ID" value="UER00560"/>
</dbReference>
<dbReference type="GO" id="GO:0016746">
    <property type="term" value="F:acyltransferase activity"/>
    <property type="evidence" value="ECO:0007669"/>
    <property type="project" value="UniProtKB-KW"/>
</dbReference>
<keyword evidence="7 13" id="KW-0472">Membrane</keyword>
<sequence length="154" mass="18461">MSLLLINIIAWIIIQTGISVLAGKRTLDFMRNFQWIYKERKWEKEGRLYERLLIKKWKDKVPEAARLLNIKNSRAGGRKEKLNLYIDRTKRSEYAHWLQIPPALLFFLWNDAVIAVYMILYALIFNLPFIMIQRYNRIRFSRAVKKLNNREGGC</sequence>
<proteinExistence type="inferred from homology"/>
<keyword evidence="4 13" id="KW-0812">Transmembrane</keyword>
<evidence type="ECO:0000256" key="10">
    <source>
        <dbReference type="ARBA" id="ARBA00023603"/>
    </source>
</evidence>
<dbReference type="OrthoDB" id="3783432at2"/>
<evidence type="ECO:0000256" key="7">
    <source>
        <dbReference type="ARBA" id="ARBA00023136"/>
    </source>
</evidence>
<organism evidence="14 15">
    <name type="scientific">Metabacillus lacus</name>
    <dbReference type="NCBI Taxonomy" id="1983721"/>
    <lineage>
        <taxon>Bacteria</taxon>
        <taxon>Bacillati</taxon>
        <taxon>Bacillota</taxon>
        <taxon>Bacilli</taxon>
        <taxon>Bacillales</taxon>
        <taxon>Bacillaceae</taxon>
        <taxon>Metabacillus</taxon>
    </lineage>
</organism>
<evidence type="ECO:0000256" key="6">
    <source>
        <dbReference type="ARBA" id="ARBA00022989"/>
    </source>
</evidence>
<evidence type="ECO:0000256" key="3">
    <source>
        <dbReference type="ARBA" id="ARBA00022679"/>
    </source>
</evidence>
<evidence type="ECO:0000256" key="4">
    <source>
        <dbReference type="ARBA" id="ARBA00022692"/>
    </source>
</evidence>
<comment type="function">
    <text evidence="12">Catalyzes the acylation of glycosyl-4,4'-diaponeurosporenoate, i.e. the esterification of glucose at the C6'' position with the carboxyl group of the C(15) fatty acid 12-methyltetradecanoic acid, to yield staphyloxanthin. This is the last step in the biosynthesis of this orange pigment, present in most staphylococci strains.</text>
</comment>
<evidence type="ECO:0000256" key="2">
    <source>
        <dbReference type="ARBA" id="ARBA00022475"/>
    </source>
</evidence>
<comment type="caution">
    <text evidence="14">The sequence shown here is derived from an EMBL/GenBank/DDBJ whole genome shotgun (WGS) entry which is preliminary data.</text>
</comment>
<reference evidence="14 15" key="1">
    <citation type="submission" date="2019-11" db="EMBL/GenBank/DDBJ databases">
        <title>Bacillus lacus genome.</title>
        <authorList>
            <person name="Allen C.J."/>
            <person name="Newman J.D."/>
        </authorList>
    </citation>
    <scope>NUCLEOTIDE SEQUENCE [LARGE SCALE GENOMIC DNA]</scope>
    <source>
        <strain evidence="14 15">KCTC 33946</strain>
    </source>
</reference>
<keyword evidence="5" id="KW-0732">Signal</keyword>
<comment type="pathway">
    <text evidence="9">Carotenoid biosynthesis; staphyloxanthin biosynthesis; staphyloxanthin from farnesyl diphosphate: step 5/5.</text>
</comment>
<keyword evidence="6 13" id="KW-1133">Transmembrane helix</keyword>
<evidence type="ECO:0000256" key="13">
    <source>
        <dbReference type="SAM" id="Phobius"/>
    </source>
</evidence>
<keyword evidence="3" id="KW-0808">Transferase</keyword>
<keyword evidence="2" id="KW-1003">Cell membrane</keyword>
<dbReference type="AlphaFoldDB" id="A0A7X2IYR9"/>
<comment type="subcellular location">
    <subcellularLocation>
        <location evidence="1">Cell membrane</location>
        <topology evidence="1">Single-pass membrane protein</topology>
    </subcellularLocation>
</comment>
<evidence type="ECO:0000256" key="9">
    <source>
        <dbReference type="ARBA" id="ARBA00023588"/>
    </source>
</evidence>
<dbReference type="RefSeq" id="WP_154307426.1">
    <property type="nucleotide sequence ID" value="NZ_WKKI01000013.1"/>
</dbReference>
<dbReference type="InterPro" id="IPR044021">
    <property type="entry name" value="CrtO"/>
</dbReference>